<dbReference type="Gene3D" id="3.40.50.620">
    <property type="entry name" value="HUPs"/>
    <property type="match status" value="1"/>
</dbReference>
<dbReference type="PRINTS" id="PR01438">
    <property type="entry name" value="UNVRSLSTRESS"/>
</dbReference>
<dbReference type="AlphaFoldDB" id="B0T5Q5"/>
<dbReference type="InterPro" id="IPR006015">
    <property type="entry name" value="Universal_stress_UspA"/>
</dbReference>
<reference evidence="3" key="1">
    <citation type="submission" date="2008-01" db="EMBL/GenBank/DDBJ databases">
        <title>Complete sequence of chromosome of Caulobacter sp. K31.</title>
        <authorList>
            <consortium name="US DOE Joint Genome Institute"/>
            <person name="Copeland A."/>
            <person name="Lucas S."/>
            <person name="Lapidus A."/>
            <person name="Barry K."/>
            <person name="Glavina del Rio T."/>
            <person name="Dalin E."/>
            <person name="Tice H."/>
            <person name="Pitluck S."/>
            <person name="Bruce D."/>
            <person name="Goodwin L."/>
            <person name="Thompson L.S."/>
            <person name="Brettin T."/>
            <person name="Detter J.C."/>
            <person name="Han C."/>
            <person name="Schmutz J."/>
            <person name="Larimer F."/>
            <person name="Land M."/>
            <person name="Hauser L."/>
            <person name="Kyrpides N."/>
            <person name="Kim E."/>
            <person name="Stephens C."/>
            <person name="Richardson P."/>
        </authorList>
    </citation>
    <scope>NUCLEOTIDE SEQUENCE [LARGE SCALE GENOMIC DNA]</scope>
    <source>
        <strain evidence="3">K31</strain>
    </source>
</reference>
<dbReference type="OrthoDB" id="5564966at2"/>
<dbReference type="HOGENOM" id="CLU_049301_16_6_5"/>
<gene>
    <name evidence="3" type="ordered locus">Caul_1934</name>
</gene>
<dbReference type="InterPro" id="IPR014729">
    <property type="entry name" value="Rossmann-like_a/b/a_fold"/>
</dbReference>
<organism evidence="3">
    <name type="scientific">Caulobacter sp. (strain K31)</name>
    <dbReference type="NCBI Taxonomy" id="366602"/>
    <lineage>
        <taxon>Bacteria</taxon>
        <taxon>Pseudomonadati</taxon>
        <taxon>Pseudomonadota</taxon>
        <taxon>Alphaproteobacteria</taxon>
        <taxon>Caulobacterales</taxon>
        <taxon>Caulobacteraceae</taxon>
        <taxon>Caulobacter</taxon>
    </lineage>
</organism>
<comment type="similarity">
    <text evidence="1">Belongs to the universal stress protein A family.</text>
</comment>
<dbReference type="CDD" id="cd00293">
    <property type="entry name" value="USP-like"/>
    <property type="match status" value="1"/>
</dbReference>
<dbReference type="EMBL" id="CP000927">
    <property type="protein sequence ID" value="ABZ71063.1"/>
    <property type="molecule type" value="Genomic_DNA"/>
</dbReference>
<dbReference type="PANTHER" id="PTHR46268">
    <property type="entry name" value="STRESS RESPONSE PROTEIN NHAX"/>
    <property type="match status" value="1"/>
</dbReference>
<protein>
    <submittedName>
        <fullName evidence="3">UspA domain protein</fullName>
    </submittedName>
</protein>
<name>B0T5Q5_CAUSK</name>
<dbReference type="InterPro" id="IPR006016">
    <property type="entry name" value="UspA"/>
</dbReference>
<dbReference type="SUPFAM" id="SSF52402">
    <property type="entry name" value="Adenine nucleotide alpha hydrolases-like"/>
    <property type="match status" value="1"/>
</dbReference>
<proteinExistence type="inferred from homology"/>
<evidence type="ECO:0000259" key="2">
    <source>
        <dbReference type="Pfam" id="PF00582"/>
    </source>
</evidence>
<dbReference type="PANTHER" id="PTHR46268:SF6">
    <property type="entry name" value="UNIVERSAL STRESS PROTEIN UP12"/>
    <property type="match status" value="1"/>
</dbReference>
<feature type="domain" description="UspA" evidence="2">
    <location>
        <begin position="1"/>
        <end position="140"/>
    </location>
</feature>
<dbReference type="Pfam" id="PF00582">
    <property type="entry name" value="Usp"/>
    <property type="match status" value="1"/>
</dbReference>
<sequence length="162" mass="17328">MYRRIVLAYDSTEAGRAALREGALLAKRFGAEVFLLSVLADSSGLALAEGAHVGAAQGHLEAYAAVLAEGLRKLELLGLKPTGKLVRGEPAQQIGAYAREVGADLVVVGHRKRSLIERWWSGTNGAYIVDNLDCSLLVARSDVSNEDFEAELAHVARSSQAR</sequence>
<evidence type="ECO:0000256" key="1">
    <source>
        <dbReference type="ARBA" id="ARBA00008791"/>
    </source>
</evidence>
<dbReference type="STRING" id="366602.Caul_1934"/>
<accession>B0T5Q5</accession>
<evidence type="ECO:0000313" key="3">
    <source>
        <dbReference type="EMBL" id="ABZ71063.1"/>
    </source>
</evidence>
<dbReference type="KEGG" id="cak:Caul_1934"/>
<dbReference type="eggNOG" id="COG0589">
    <property type="taxonomic scope" value="Bacteria"/>
</dbReference>